<gene>
    <name evidence="1" type="ORF">GCM10007932_56580</name>
</gene>
<comment type="caution">
    <text evidence="1">The sequence shown here is derived from an EMBL/GenBank/DDBJ whole genome shotgun (WGS) entry which is preliminary data.</text>
</comment>
<evidence type="ECO:0008006" key="3">
    <source>
        <dbReference type="Google" id="ProtNLM"/>
    </source>
</evidence>
<proteinExistence type="predicted"/>
<reference evidence="2" key="1">
    <citation type="journal article" date="2019" name="Int. J. Syst. Evol. Microbiol.">
        <title>The Global Catalogue of Microorganisms (GCM) 10K type strain sequencing project: providing services to taxonomists for standard genome sequencing and annotation.</title>
        <authorList>
            <consortium name="The Broad Institute Genomics Platform"/>
            <consortium name="The Broad Institute Genome Sequencing Center for Infectious Disease"/>
            <person name="Wu L."/>
            <person name="Ma J."/>
        </authorList>
    </citation>
    <scope>NUCLEOTIDE SEQUENCE [LARGE SCALE GENOMIC DNA]</scope>
    <source>
        <strain evidence="2">NBRC 15640</strain>
    </source>
</reference>
<protein>
    <recommendedName>
        <fullName evidence="3">DUF4156 domain-containing protein</fullName>
    </recommendedName>
</protein>
<organism evidence="1 2">
    <name type="scientific">Vibrio penaeicida</name>
    <dbReference type="NCBI Taxonomy" id="104609"/>
    <lineage>
        <taxon>Bacteria</taxon>
        <taxon>Pseudomonadati</taxon>
        <taxon>Pseudomonadota</taxon>
        <taxon>Gammaproteobacteria</taxon>
        <taxon>Vibrionales</taxon>
        <taxon>Vibrionaceae</taxon>
        <taxon>Vibrio</taxon>
    </lineage>
</organism>
<sequence>MKKFFSVLLVASAMSGCVSTNPEDSIIPTMDSIAGIPFAEENKCETALDEMYMHVYNDSPAMVFSVGQRFGFTNDQINDAIKVANNNEDREVYMHTMSEKLCK</sequence>
<evidence type="ECO:0000313" key="2">
    <source>
        <dbReference type="Proteomes" id="UP001156690"/>
    </source>
</evidence>
<name>A0AAV5P0R8_9VIBR</name>
<dbReference type="AlphaFoldDB" id="A0AAV5P0R8"/>
<dbReference type="RefSeq" id="WP_126608456.1">
    <property type="nucleotide sequence ID" value="NZ_AP025145.1"/>
</dbReference>
<dbReference type="PROSITE" id="PS51257">
    <property type="entry name" value="PROKAR_LIPOPROTEIN"/>
    <property type="match status" value="1"/>
</dbReference>
<dbReference type="EMBL" id="BSNX01000075">
    <property type="protein sequence ID" value="GLQ76295.1"/>
    <property type="molecule type" value="Genomic_DNA"/>
</dbReference>
<accession>A0AAV5P0R8</accession>
<dbReference type="Proteomes" id="UP001156690">
    <property type="component" value="Unassembled WGS sequence"/>
</dbReference>
<keyword evidence="2" id="KW-1185">Reference proteome</keyword>
<evidence type="ECO:0000313" key="1">
    <source>
        <dbReference type="EMBL" id="GLQ76295.1"/>
    </source>
</evidence>